<dbReference type="AlphaFoldDB" id="A0A6A5X797"/>
<keyword evidence="4 7" id="KW-0863">Zinc-finger</keyword>
<proteinExistence type="predicted"/>
<dbReference type="InterPro" id="IPR036236">
    <property type="entry name" value="Znf_C2H2_sf"/>
</dbReference>
<dbReference type="Gene3D" id="3.30.160.60">
    <property type="entry name" value="Classic Zinc Finger"/>
    <property type="match status" value="2"/>
</dbReference>
<dbReference type="PANTHER" id="PTHR40626">
    <property type="entry name" value="MIP31509P"/>
    <property type="match status" value="1"/>
</dbReference>
<dbReference type="GO" id="GO:0000785">
    <property type="term" value="C:chromatin"/>
    <property type="evidence" value="ECO:0007669"/>
    <property type="project" value="TreeGrafter"/>
</dbReference>
<dbReference type="OrthoDB" id="10018191at2759"/>
<reference evidence="10" key="1">
    <citation type="journal article" date="2020" name="Stud. Mycol.">
        <title>101 Dothideomycetes genomes: a test case for predicting lifestyles and emergence of pathogens.</title>
        <authorList>
            <person name="Haridas S."/>
            <person name="Albert R."/>
            <person name="Binder M."/>
            <person name="Bloem J."/>
            <person name="Labutti K."/>
            <person name="Salamov A."/>
            <person name="Andreopoulos B."/>
            <person name="Baker S."/>
            <person name="Barry K."/>
            <person name="Bills G."/>
            <person name="Bluhm B."/>
            <person name="Cannon C."/>
            <person name="Castanera R."/>
            <person name="Culley D."/>
            <person name="Daum C."/>
            <person name="Ezra D."/>
            <person name="Gonzalez J."/>
            <person name="Henrissat B."/>
            <person name="Kuo A."/>
            <person name="Liang C."/>
            <person name="Lipzen A."/>
            <person name="Lutzoni F."/>
            <person name="Magnuson J."/>
            <person name="Mondo S."/>
            <person name="Nolan M."/>
            <person name="Ohm R."/>
            <person name="Pangilinan J."/>
            <person name="Park H.-J."/>
            <person name="Ramirez L."/>
            <person name="Alfaro M."/>
            <person name="Sun H."/>
            <person name="Tritt A."/>
            <person name="Yoshinaga Y."/>
            <person name="Zwiers L.-H."/>
            <person name="Turgeon B."/>
            <person name="Goodwin S."/>
            <person name="Spatafora J."/>
            <person name="Crous P."/>
            <person name="Grigoriev I."/>
        </authorList>
    </citation>
    <scope>NUCLEOTIDE SEQUENCE</scope>
    <source>
        <strain evidence="10">CBS 175.79</strain>
    </source>
</reference>
<dbReference type="CDD" id="cd12148">
    <property type="entry name" value="fungal_TF_MHR"/>
    <property type="match status" value="1"/>
</dbReference>
<evidence type="ECO:0000313" key="10">
    <source>
        <dbReference type="EMBL" id="KAF2008791.1"/>
    </source>
</evidence>
<keyword evidence="3" id="KW-0677">Repeat</keyword>
<evidence type="ECO:0000256" key="8">
    <source>
        <dbReference type="SAM" id="MobiDB-lite"/>
    </source>
</evidence>
<dbReference type="PROSITE" id="PS50157">
    <property type="entry name" value="ZINC_FINGER_C2H2_2"/>
    <property type="match status" value="2"/>
</dbReference>
<protein>
    <recommendedName>
        <fullName evidence="9">C2H2-type domain-containing protein</fullName>
    </recommendedName>
</protein>
<keyword evidence="2" id="KW-0479">Metal-binding</keyword>
<dbReference type="InterPro" id="IPR013087">
    <property type="entry name" value="Znf_C2H2_type"/>
</dbReference>
<evidence type="ECO:0000256" key="5">
    <source>
        <dbReference type="ARBA" id="ARBA00022833"/>
    </source>
</evidence>
<evidence type="ECO:0000259" key="9">
    <source>
        <dbReference type="PROSITE" id="PS50157"/>
    </source>
</evidence>
<dbReference type="GO" id="GO:0000978">
    <property type="term" value="F:RNA polymerase II cis-regulatory region sequence-specific DNA binding"/>
    <property type="evidence" value="ECO:0007669"/>
    <property type="project" value="InterPro"/>
</dbReference>
<sequence length="676" mass="74803">MAARFSCPQCQAVFTRSAHLRRHQRTHRAEKPYTCAYCNVASTRKDVIVRHTRNFHPGVKPIANQASEETTRPTHPPPAPTEQLPIPRPAREYISSSSSNSSTSSNPDHLSPGLSQREESDLADFGHIDGMDIVPLECPIDFDLFDFSASTLPEAALVNSILAPLTPPSIDHHTESRNSFPRDDDYAQATANFHYYGIHQTSPLKFPSRIATHRFVNAFFKHMASHLPIVHLPTFSIASTASPLLLEIMACGALYRCERVAATTLHATAQQLMLQIDSAEPDSDHDTFDIWKLQTYLLMTYFSAYGGHSYTRRRAAITFSHTIELARQALKNISTLHEPSYEQWVQQETIVRSIATTIEIGAVLASTSKDQCFTTTLFDASFPLPSDEIIWNETKGTWKFQCQQPDSIQVLDCVLAGQKPATPMSELGFVTIVSSILWRVCSLESFACSDRLTIQLDPASKIDNGAQILDSILIEDMSDGDPTFSTCSPLLISGTALLNSMFYHLYGSNTLKETKELLDNPTGVRYAVSEAGNEVGERKDPRLNTALLRAAKSMYSDCQAGVVYIQRTAAHHFGPICATACYEAALLLNYYLKGRESLSLAPEESATLDQLIEEAVLETNVFPGSDDFRNPSNPLLVSAELLSDGSVWQWPCAVSRRLKSAADVTNQLNITSNMIS</sequence>
<dbReference type="FunFam" id="3.30.160.60:FF:000100">
    <property type="entry name" value="Zinc finger 45-like"/>
    <property type="match status" value="1"/>
</dbReference>
<evidence type="ECO:0000256" key="2">
    <source>
        <dbReference type="ARBA" id="ARBA00022723"/>
    </source>
</evidence>
<dbReference type="GeneID" id="54291692"/>
<dbReference type="PROSITE" id="PS00028">
    <property type="entry name" value="ZINC_FINGER_C2H2_1"/>
    <property type="match status" value="1"/>
</dbReference>
<feature type="domain" description="C2H2-type" evidence="9">
    <location>
        <begin position="5"/>
        <end position="32"/>
    </location>
</feature>
<keyword evidence="5" id="KW-0862">Zinc</keyword>
<accession>A0A6A5X797</accession>
<evidence type="ECO:0000256" key="1">
    <source>
        <dbReference type="ARBA" id="ARBA00004123"/>
    </source>
</evidence>
<name>A0A6A5X797_9PLEO</name>
<evidence type="ECO:0000256" key="6">
    <source>
        <dbReference type="ARBA" id="ARBA00023242"/>
    </source>
</evidence>
<evidence type="ECO:0000256" key="7">
    <source>
        <dbReference type="PROSITE-ProRule" id="PRU00042"/>
    </source>
</evidence>
<dbReference type="GO" id="GO:0000981">
    <property type="term" value="F:DNA-binding transcription factor activity, RNA polymerase II-specific"/>
    <property type="evidence" value="ECO:0007669"/>
    <property type="project" value="InterPro"/>
</dbReference>
<gene>
    <name evidence="10" type="ORF">BU24DRAFT_497700</name>
</gene>
<dbReference type="GO" id="GO:0006351">
    <property type="term" value="P:DNA-templated transcription"/>
    <property type="evidence" value="ECO:0007669"/>
    <property type="project" value="InterPro"/>
</dbReference>
<dbReference type="Proteomes" id="UP000799778">
    <property type="component" value="Unassembled WGS sequence"/>
</dbReference>
<dbReference type="GO" id="GO:0005634">
    <property type="term" value="C:nucleus"/>
    <property type="evidence" value="ECO:0007669"/>
    <property type="project" value="UniProtKB-SubCell"/>
</dbReference>
<dbReference type="GO" id="GO:0008270">
    <property type="term" value="F:zinc ion binding"/>
    <property type="evidence" value="ECO:0007669"/>
    <property type="project" value="UniProtKB-KW"/>
</dbReference>
<dbReference type="Pfam" id="PF04082">
    <property type="entry name" value="Fungal_trans"/>
    <property type="match status" value="1"/>
</dbReference>
<dbReference type="InterPro" id="IPR007219">
    <property type="entry name" value="XnlR_reg_dom"/>
</dbReference>
<keyword evidence="6" id="KW-0539">Nucleus</keyword>
<dbReference type="SMART" id="SM00355">
    <property type="entry name" value="ZnF_C2H2"/>
    <property type="match status" value="2"/>
</dbReference>
<dbReference type="InterPro" id="IPR051059">
    <property type="entry name" value="VerF-like"/>
</dbReference>
<evidence type="ECO:0000256" key="3">
    <source>
        <dbReference type="ARBA" id="ARBA00022737"/>
    </source>
</evidence>
<dbReference type="PANTHER" id="PTHR40626:SF11">
    <property type="entry name" value="ZINC FINGER PROTEIN YPR022C"/>
    <property type="match status" value="1"/>
</dbReference>
<feature type="region of interest" description="Disordered" evidence="8">
    <location>
        <begin position="53"/>
        <end position="118"/>
    </location>
</feature>
<evidence type="ECO:0000313" key="11">
    <source>
        <dbReference type="Proteomes" id="UP000799778"/>
    </source>
</evidence>
<keyword evidence="11" id="KW-1185">Reference proteome</keyword>
<feature type="domain" description="C2H2-type" evidence="9">
    <location>
        <begin position="33"/>
        <end position="61"/>
    </location>
</feature>
<dbReference type="EMBL" id="ML978081">
    <property type="protein sequence ID" value="KAF2008791.1"/>
    <property type="molecule type" value="Genomic_DNA"/>
</dbReference>
<dbReference type="Pfam" id="PF00096">
    <property type="entry name" value="zf-C2H2"/>
    <property type="match status" value="1"/>
</dbReference>
<evidence type="ECO:0000256" key="4">
    <source>
        <dbReference type="ARBA" id="ARBA00022771"/>
    </source>
</evidence>
<organism evidence="10 11">
    <name type="scientific">Aaosphaeria arxii CBS 175.79</name>
    <dbReference type="NCBI Taxonomy" id="1450172"/>
    <lineage>
        <taxon>Eukaryota</taxon>
        <taxon>Fungi</taxon>
        <taxon>Dikarya</taxon>
        <taxon>Ascomycota</taxon>
        <taxon>Pezizomycotina</taxon>
        <taxon>Dothideomycetes</taxon>
        <taxon>Pleosporomycetidae</taxon>
        <taxon>Pleosporales</taxon>
        <taxon>Pleosporales incertae sedis</taxon>
        <taxon>Aaosphaeria</taxon>
    </lineage>
</organism>
<comment type="subcellular location">
    <subcellularLocation>
        <location evidence="1">Nucleus</location>
    </subcellularLocation>
</comment>
<dbReference type="SUPFAM" id="SSF57667">
    <property type="entry name" value="beta-beta-alpha zinc fingers"/>
    <property type="match status" value="1"/>
</dbReference>
<dbReference type="RefSeq" id="XP_033377130.1">
    <property type="nucleotide sequence ID" value="XM_033534295.1"/>
</dbReference>
<feature type="compositionally biased region" description="Low complexity" evidence="8">
    <location>
        <begin position="95"/>
        <end position="106"/>
    </location>
</feature>